<evidence type="ECO:0000313" key="3">
    <source>
        <dbReference type="Proteomes" id="UP001500063"/>
    </source>
</evidence>
<keyword evidence="3" id="KW-1185">Reference proteome</keyword>
<sequence length="86" mass="9414">MTPVREIVEAILADKFQVLPEEMAADGTLASMDLDSLAVIELLYTLGRELDVKVGEDEVTSHHTLPELVALLEEKRALRAAQGVMP</sequence>
<dbReference type="RefSeq" id="WP_344123019.1">
    <property type="nucleotide sequence ID" value="NZ_BAAABW010000031.1"/>
</dbReference>
<dbReference type="Proteomes" id="UP001500063">
    <property type="component" value="Unassembled WGS sequence"/>
</dbReference>
<feature type="domain" description="Carrier" evidence="1">
    <location>
        <begin position="2"/>
        <end position="76"/>
    </location>
</feature>
<proteinExistence type="predicted"/>
<dbReference type="InterPro" id="IPR036736">
    <property type="entry name" value="ACP-like_sf"/>
</dbReference>
<dbReference type="Pfam" id="PF00550">
    <property type="entry name" value="PP-binding"/>
    <property type="match status" value="1"/>
</dbReference>
<dbReference type="Gene3D" id="1.10.1200.10">
    <property type="entry name" value="ACP-like"/>
    <property type="match status" value="1"/>
</dbReference>
<accession>A0ABN0XWE4</accession>
<dbReference type="PROSITE" id="PS50075">
    <property type="entry name" value="CARRIER"/>
    <property type="match status" value="1"/>
</dbReference>
<dbReference type="EMBL" id="BAAABW010000031">
    <property type="protein sequence ID" value="GAA0374427.1"/>
    <property type="molecule type" value="Genomic_DNA"/>
</dbReference>
<comment type="caution">
    <text evidence="2">The sequence shown here is derived from an EMBL/GenBank/DDBJ whole genome shotgun (WGS) entry which is preliminary data.</text>
</comment>
<name>A0ABN0XWE4_9ACTN</name>
<gene>
    <name evidence="2" type="ORF">GCM10010319_61240</name>
</gene>
<evidence type="ECO:0000259" key="1">
    <source>
        <dbReference type="PROSITE" id="PS50075"/>
    </source>
</evidence>
<reference evidence="2 3" key="1">
    <citation type="journal article" date="2019" name="Int. J. Syst. Evol. Microbiol.">
        <title>The Global Catalogue of Microorganisms (GCM) 10K type strain sequencing project: providing services to taxonomists for standard genome sequencing and annotation.</title>
        <authorList>
            <consortium name="The Broad Institute Genomics Platform"/>
            <consortium name="The Broad Institute Genome Sequencing Center for Infectious Disease"/>
            <person name="Wu L."/>
            <person name="Ma J."/>
        </authorList>
    </citation>
    <scope>NUCLEOTIDE SEQUENCE [LARGE SCALE GENOMIC DNA]</scope>
    <source>
        <strain evidence="2 3">JCM 4565</strain>
    </source>
</reference>
<evidence type="ECO:0000313" key="2">
    <source>
        <dbReference type="EMBL" id="GAA0374427.1"/>
    </source>
</evidence>
<dbReference type="InterPro" id="IPR009081">
    <property type="entry name" value="PP-bd_ACP"/>
</dbReference>
<dbReference type="SUPFAM" id="SSF47336">
    <property type="entry name" value="ACP-like"/>
    <property type="match status" value="1"/>
</dbReference>
<organism evidence="2 3">
    <name type="scientific">Streptomyces blastmyceticus</name>
    <dbReference type="NCBI Taxonomy" id="68180"/>
    <lineage>
        <taxon>Bacteria</taxon>
        <taxon>Bacillati</taxon>
        <taxon>Actinomycetota</taxon>
        <taxon>Actinomycetes</taxon>
        <taxon>Kitasatosporales</taxon>
        <taxon>Streptomycetaceae</taxon>
        <taxon>Streptomyces</taxon>
    </lineage>
</organism>
<protein>
    <recommendedName>
        <fullName evidence="1">Carrier domain-containing protein</fullName>
    </recommendedName>
</protein>